<dbReference type="Pfam" id="PF08719">
    <property type="entry name" value="NADAR"/>
    <property type="match status" value="1"/>
</dbReference>
<feature type="domain" description="NADAR" evidence="4">
    <location>
        <begin position="10"/>
        <end position="148"/>
    </location>
</feature>
<proteinExistence type="predicted"/>
<reference evidence="5" key="1">
    <citation type="submission" date="2022-09" db="EMBL/GenBank/DDBJ databases">
        <title>Tahibacter sp. nov., isolated from a fresh water.</title>
        <authorList>
            <person name="Baek J.H."/>
            <person name="Lee J.K."/>
            <person name="Kim J.M."/>
            <person name="Jeon C.O."/>
        </authorList>
    </citation>
    <scope>NUCLEOTIDE SEQUENCE</scope>
    <source>
        <strain evidence="5">W38</strain>
    </source>
</reference>
<evidence type="ECO:0000313" key="5">
    <source>
        <dbReference type="EMBL" id="UXI67933.1"/>
    </source>
</evidence>
<dbReference type="Proteomes" id="UP001064632">
    <property type="component" value="Chromosome"/>
</dbReference>
<dbReference type="RefSeq" id="WP_261694902.1">
    <property type="nucleotide sequence ID" value="NZ_CP104694.1"/>
</dbReference>
<dbReference type="InterPro" id="IPR037238">
    <property type="entry name" value="YbiA-like_sf"/>
</dbReference>
<evidence type="ECO:0000256" key="1">
    <source>
        <dbReference type="ARBA" id="ARBA00000022"/>
    </source>
</evidence>
<accession>A0ABY6BF84</accession>
<comment type="catalytic activity">
    <reaction evidence="2">
        <text>2,5-diamino-6-hydroxy-4-(5-phosphoribosylamino)-pyrimidine + H2O = 2,5,6-triamino-4-hydroxypyrimidine + D-ribose 5-phosphate</text>
        <dbReference type="Rhea" id="RHEA:23436"/>
        <dbReference type="ChEBI" id="CHEBI:15377"/>
        <dbReference type="ChEBI" id="CHEBI:58614"/>
        <dbReference type="ChEBI" id="CHEBI:78346"/>
        <dbReference type="ChEBI" id="CHEBI:137796"/>
    </reaction>
</comment>
<dbReference type="EMBL" id="CP104694">
    <property type="protein sequence ID" value="UXI67933.1"/>
    <property type="molecule type" value="Genomic_DNA"/>
</dbReference>
<dbReference type="Gene3D" id="1.10.357.40">
    <property type="entry name" value="YbiA-like"/>
    <property type="match status" value="1"/>
</dbReference>
<comment type="catalytic activity">
    <reaction evidence="1">
        <text>5-amino-6-(5-phospho-D-ribosylamino)uracil + H2O = 5,6-diaminouracil + D-ribose 5-phosphate</text>
        <dbReference type="Rhea" id="RHEA:55020"/>
        <dbReference type="ChEBI" id="CHEBI:15377"/>
        <dbReference type="ChEBI" id="CHEBI:46252"/>
        <dbReference type="ChEBI" id="CHEBI:58453"/>
        <dbReference type="ChEBI" id="CHEBI:78346"/>
    </reaction>
</comment>
<evidence type="ECO:0000256" key="3">
    <source>
        <dbReference type="SAM" id="MobiDB-lite"/>
    </source>
</evidence>
<sequence>MNAPTQAIRFYRTTDDYGEFSNFARYSIFVDGKRWPTSEHYFQAMKFHDEASRNEIRRASTPAQAAEKGRDRKRKLRNDWESVKDEVMRKALIAKFTQHDELRQLLLDTGDAWLIEHTANDSYWGDGGDGSGKNKLGQLLMQVRDQIRKMPPK</sequence>
<evidence type="ECO:0000313" key="6">
    <source>
        <dbReference type="Proteomes" id="UP001064632"/>
    </source>
</evidence>
<gene>
    <name evidence="5" type="ORF">N4264_24925</name>
</gene>
<dbReference type="InterPro" id="IPR012816">
    <property type="entry name" value="NADAR"/>
</dbReference>
<organism evidence="5 6">
    <name type="scientific">Tahibacter amnicola</name>
    <dbReference type="NCBI Taxonomy" id="2976241"/>
    <lineage>
        <taxon>Bacteria</taxon>
        <taxon>Pseudomonadati</taxon>
        <taxon>Pseudomonadota</taxon>
        <taxon>Gammaproteobacteria</taxon>
        <taxon>Lysobacterales</taxon>
        <taxon>Rhodanobacteraceae</taxon>
        <taxon>Tahibacter</taxon>
    </lineage>
</organism>
<keyword evidence="6" id="KW-1185">Reference proteome</keyword>
<dbReference type="NCBIfam" id="TIGR02464">
    <property type="entry name" value="ribofla_fusion"/>
    <property type="match status" value="1"/>
</dbReference>
<name>A0ABY6BF84_9GAMM</name>
<evidence type="ECO:0000259" key="4">
    <source>
        <dbReference type="Pfam" id="PF08719"/>
    </source>
</evidence>
<feature type="region of interest" description="Disordered" evidence="3">
    <location>
        <begin position="55"/>
        <end position="75"/>
    </location>
</feature>
<dbReference type="SUPFAM" id="SSF143990">
    <property type="entry name" value="YbiA-like"/>
    <property type="match status" value="1"/>
</dbReference>
<dbReference type="CDD" id="cd15457">
    <property type="entry name" value="NADAR"/>
    <property type="match status" value="1"/>
</dbReference>
<evidence type="ECO:0000256" key="2">
    <source>
        <dbReference type="ARBA" id="ARBA00000751"/>
    </source>
</evidence>
<protein>
    <submittedName>
        <fullName evidence="5">NADAR family protein</fullName>
    </submittedName>
</protein>